<dbReference type="EMBL" id="CAJNJA010031402">
    <property type="protein sequence ID" value="CAE7656878.1"/>
    <property type="molecule type" value="Genomic_DNA"/>
</dbReference>
<organism evidence="2 3">
    <name type="scientific">Symbiodinium necroappetens</name>
    <dbReference type="NCBI Taxonomy" id="1628268"/>
    <lineage>
        <taxon>Eukaryota</taxon>
        <taxon>Sar</taxon>
        <taxon>Alveolata</taxon>
        <taxon>Dinophyceae</taxon>
        <taxon>Suessiales</taxon>
        <taxon>Symbiodiniaceae</taxon>
        <taxon>Symbiodinium</taxon>
    </lineage>
</organism>
<dbReference type="Proteomes" id="UP000601435">
    <property type="component" value="Unassembled WGS sequence"/>
</dbReference>
<dbReference type="AlphaFoldDB" id="A0A812W6S0"/>
<feature type="region of interest" description="Disordered" evidence="1">
    <location>
        <begin position="853"/>
        <end position="933"/>
    </location>
</feature>
<feature type="compositionally biased region" description="Low complexity" evidence="1">
    <location>
        <begin position="924"/>
        <end position="933"/>
    </location>
</feature>
<evidence type="ECO:0000313" key="2">
    <source>
        <dbReference type="EMBL" id="CAE7656878.1"/>
    </source>
</evidence>
<sequence>DKEVILAEMGAAFEHEDPLPIAEDGATGGGVQDVFCKQKAAAALQDQNVYRASISVWWLQLIPNHSPGIPLNRARVEAMRDFYYGTDNEPRFLTQRMIEVMAPDDLSAPRKLVMVSPEELVHCLLLAFADSIRRSDELSKADWDKKKARWRAVMLSVPAAFMKLPDNVSADWALAFNRRQAVHQDHESLSRTGLQQVMEIMLLKGKIEAAEPPERKMSLKAEELLAKLKSAGLQNVKYGGRAGDKDEGDGPGALTVNMIDNCINVHSKLLGNNRIVEIILENEDRYGSASFAHQLSTLAAVAAKCTNMSMREWVMESIVDAVTFDVKSSNADYTKSSISGDKTHAGWAALYELKFEVMKHFLHSVLPTTTMSPKDLGILKSRLGSHKCYREGKDDVSWKSHLSPSGIAVYEFLEELVFEKVFDSSLRMSAKQGGGADQVLEHQQVKSRWDDIVLMLKKEKEERDAAEKLRKEEATAAGEDGDRHDADETTKAVNAARAAPTSLAKGTPAYWRAVANGTVRSYVTFAVEPKTQDQVATIVSQSSLKDLDLETGEKAVMVFLDVENLGESMGPNCQKFLRRKFGVTDKLLRKLVHGAMSGRGSQKRNDEGEVTVPVETDIVCIHTGTDRASADKEAKNLFKLSTSKAGPDCDIKEVNLIFNDSSIRSRRRINRRTAYSVVSNLTLATQVPMIPRVIKEKKYTAYAAHNSSDCIALVMALQPADMWHLPRTEKEQVLTNERSVTAAAIEKSAAEAENDEAEQGQDETVFSAACLTKEFFTEFLRCHSAAGAVDLAIGQGECLKACLALRIPAVGIALSDPHSKHVELALTEYVLKQMSTEGSTFYRAEAAQALGEAAATEKKKKKNDDDGDDETQPMKKPRSKKTAKPKKQKEGQEDDEDDADEKDEPKKKSDNKKKRKKQDESDGGESSSSLPWK</sequence>
<accession>A0A812W6S0</accession>
<reference evidence="2" key="1">
    <citation type="submission" date="2021-02" db="EMBL/GenBank/DDBJ databases">
        <authorList>
            <person name="Dougan E. K."/>
            <person name="Rhodes N."/>
            <person name="Thang M."/>
            <person name="Chan C."/>
        </authorList>
    </citation>
    <scope>NUCLEOTIDE SEQUENCE</scope>
</reference>
<evidence type="ECO:0000256" key="1">
    <source>
        <dbReference type="SAM" id="MobiDB-lite"/>
    </source>
</evidence>
<feature type="region of interest" description="Disordered" evidence="1">
    <location>
        <begin position="463"/>
        <end position="487"/>
    </location>
</feature>
<comment type="caution">
    <text evidence="2">The sequence shown here is derived from an EMBL/GenBank/DDBJ whole genome shotgun (WGS) entry which is preliminary data.</text>
</comment>
<name>A0A812W6S0_9DINO</name>
<keyword evidence="3" id="KW-1185">Reference proteome</keyword>
<dbReference type="OrthoDB" id="484578at2759"/>
<gene>
    <name evidence="2" type="ORF">SNEC2469_LOCUS18600</name>
</gene>
<feature type="non-terminal residue" evidence="2">
    <location>
        <position position="933"/>
    </location>
</feature>
<feature type="compositionally biased region" description="Acidic residues" evidence="1">
    <location>
        <begin position="892"/>
        <end position="902"/>
    </location>
</feature>
<protein>
    <submittedName>
        <fullName evidence="2">Uncharacterized protein</fullName>
    </submittedName>
</protein>
<proteinExistence type="predicted"/>
<feature type="compositionally biased region" description="Basic residues" evidence="1">
    <location>
        <begin position="875"/>
        <end position="887"/>
    </location>
</feature>
<evidence type="ECO:0000313" key="3">
    <source>
        <dbReference type="Proteomes" id="UP000601435"/>
    </source>
</evidence>